<protein>
    <submittedName>
        <fullName evidence="2">Uncharacterized protein</fullName>
    </submittedName>
</protein>
<dbReference type="SUPFAM" id="SSF55785">
    <property type="entry name" value="PYP-like sensor domain (PAS domain)"/>
    <property type="match status" value="1"/>
</dbReference>
<dbReference type="RefSeq" id="XP_004346036.1">
    <property type="nucleotide sequence ID" value="XM_004345986.1"/>
</dbReference>
<dbReference type="KEGG" id="acan:ACA1_184390"/>
<dbReference type="Gene3D" id="3.30.450.20">
    <property type="entry name" value="PAS domain"/>
    <property type="match status" value="1"/>
</dbReference>
<dbReference type="Proteomes" id="UP000011083">
    <property type="component" value="Unassembled WGS sequence"/>
</dbReference>
<feature type="compositionally biased region" description="Polar residues" evidence="1">
    <location>
        <begin position="249"/>
        <end position="258"/>
    </location>
</feature>
<keyword evidence="3" id="KW-1185">Reference proteome</keyword>
<dbReference type="GeneID" id="14922387"/>
<feature type="compositionally biased region" description="Low complexity" evidence="1">
    <location>
        <begin position="25"/>
        <end position="44"/>
    </location>
</feature>
<organism evidence="2 3">
    <name type="scientific">Acanthamoeba castellanii (strain ATCC 30010 / Neff)</name>
    <dbReference type="NCBI Taxonomy" id="1257118"/>
    <lineage>
        <taxon>Eukaryota</taxon>
        <taxon>Amoebozoa</taxon>
        <taxon>Discosea</taxon>
        <taxon>Longamoebia</taxon>
        <taxon>Centramoebida</taxon>
        <taxon>Acanthamoebidae</taxon>
        <taxon>Acanthamoeba</taxon>
    </lineage>
</organism>
<dbReference type="AlphaFoldDB" id="L8H8D1"/>
<evidence type="ECO:0000313" key="2">
    <source>
        <dbReference type="EMBL" id="ELR21492.1"/>
    </source>
</evidence>
<accession>L8H8D1</accession>
<evidence type="ECO:0000256" key="1">
    <source>
        <dbReference type="SAM" id="MobiDB-lite"/>
    </source>
</evidence>
<sequence length="281" mass="31398">MAGKLDRVAKRQKLTQGQLDTKMITSPSSSPSSFTSTSPSTSSSSPPPRLFADWLKGVRLSTATSAHIHVRVLSSRPSSNLLSCLADQPWLIERVVPLSELRLPKHRFPAGIEPYLSAGLRPGQKVPATLVTGFNDQCCNLFKYSREELEGLNALRLYSRSVWEVLPAIAEVVFSKWPTTDGPVYHFTTPMIDKQGGILCTECRWQGFYDLQGNFSWGVTVVDRWSGPFINHLEHHQQPPEPVEEAAPTSQPHHNPTNFVDHPPTLDDLLYSHFFQDDPPT</sequence>
<dbReference type="InterPro" id="IPR035965">
    <property type="entry name" value="PAS-like_dom_sf"/>
</dbReference>
<reference evidence="2 3" key="1">
    <citation type="journal article" date="2013" name="Genome Biol.">
        <title>Genome of Acanthamoeba castellanii highlights extensive lateral gene transfer and early evolution of tyrosine kinase signaling.</title>
        <authorList>
            <person name="Clarke M."/>
            <person name="Lohan A.J."/>
            <person name="Liu B."/>
            <person name="Lagkouvardos I."/>
            <person name="Roy S."/>
            <person name="Zafar N."/>
            <person name="Bertelli C."/>
            <person name="Schilde C."/>
            <person name="Kianianmomeni A."/>
            <person name="Burglin T.R."/>
            <person name="Frech C."/>
            <person name="Turcotte B."/>
            <person name="Kopec K.O."/>
            <person name="Synnott J.M."/>
            <person name="Choo C."/>
            <person name="Paponov I."/>
            <person name="Finkler A."/>
            <person name="Soon Heng Tan C."/>
            <person name="Hutchins A.P."/>
            <person name="Weinmeier T."/>
            <person name="Rattei T."/>
            <person name="Chu J.S."/>
            <person name="Gimenez G."/>
            <person name="Irimia M."/>
            <person name="Rigden D.J."/>
            <person name="Fitzpatrick D.A."/>
            <person name="Lorenzo-Morales J."/>
            <person name="Bateman A."/>
            <person name="Chiu C.H."/>
            <person name="Tang P."/>
            <person name="Hegemann P."/>
            <person name="Fromm H."/>
            <person name="Raoult D."/>
            <person name="Greub G."/>
            <person name="Miranda-Saavedra D."/>
            <person name="Chen N."/>
            <person name="Nash P."/>
            <person name="Ginger M.L."/>
            <person name="Horn M."/>
            <person name="Schaap P."/>
            <person name="Caler L."/>
            <person name="Loftus B."/>
        </authorList>
    </citation>
    <scope>NUCLEOTIDE SEQUENCE [LARGE SCALE GENOMIC DNA]</scope>
    <source>
        <strain evidence="2 3">Neff</strain>
    </source>
</reference>
<feature type="region of interest" description="Disordered" evidence="1">
    <location>
        <begin position="233"/>
        <end position="259"/>
    </location>
</feature>
<name>L8H8D1_ACACF</name>
<gene>
    <name evidence="2" type="ORF">ACA1_184390</name>
</gene>
<feature type="region of interest" description="Disordered" evidence="1">
    <location>
        <begin position="1"/>
        <end position="47"/>
    </location>
</feature>
<dbReference type="CDD" id="cd00130">
    <property type="entry name" value="PAS"/>
    <property type="match status" value="1"/>
</dbReference>
<evidence type="ECO:0000313" key="3">
    <source>
        <dbReference type="Proteomes" id="UP000011083"/>
    </source>
</evidence>
<dbReference type="InterPro" id="IPR000014">
    <property type="entry name" value="PAS"/>
</dbReference>
<dbReference type="EMBL" id="KB007904">
    <property type="protein sequence ID" value="ELR21492.1"/>
    <property type="molecule type" value="Genomic_DNA"/>
</dbReference>
<dbReference type="VEuPathDB" id="AmoebaDB:ACA1_184390"/>
<proteinExistence type="predicted"/>